<name>A0A3N1PSU4_9GAMM</name>
<dbReference type="GO" id="GO:0043190">
    <property type="term" value="C:ATP-binding cassette (ABC) transporter complex"/>
    <property type="evidence" value="ECO:0007669"/>
    <property type="project" value="InterPro"/>
</dbReference>
<dbReference type="NCBIfam" id="NF011689">
    <property type="entry name" value="PRK15109.1"/>
    <property type="match status" value="1"/>
</dbReference>
<evidence type="ECO:0000256" key="2">
    <source>
        <dbReference type="ARBA" id="ARBA00022729"/>
    </source>
</evidence>
<comment type="caution">
    <text evidence="4">The sequence shown here is derived from an EMBL/GenBank/DDBJ whole genome shotgun (WGS) entry which is preliminary data.</text>
</comment>
<dbReference type="AlphaFoldDB" id="A0A3N1PSU4"/>
<dbReference type="InterPro" id="IPR000914">
    <property type="entry name" value="SBP_5_dom"/>
</dbReference>
<dbReference type="Gene3D" id="3.40.190.10">
    <property type="entry name" value="Periplasmic binding protein-like II"/>
    <property type="match status" value="1"/>
</dbReference>
<sequence>MLANRILVLGVLGLLLSGCSDNHKSLVQQGLVYCSEGNPETFNPQLGTSGTTADATANQLYDKLIDIDPKTGKVIPRLAQSWQMSPDGLRYTFELRKGVQFHTTSYFTPSRDFNADDVIFSFRRQWDQNDPYHNVSGGDYPFFDAVGLGMQLHSIIRDNDYQVTFVLNRPNASFLSNLATDYAVILSAEYANTLLAENHPEQIDNEPIGTGPFVFESYRKDSFIRFKANPDYWDGKVAVNPLIFDITKKSSRRLAKLVTGECDVMGLPLASEIGEIQKHKELKLQSEPGLNVGFWAFNTERPPLNDPRVRQALSLAIDHNTIMQAVYYGTGSAANSLLPPSSWAYDDNLPQNKQNLAKARELLNDVGLENGFNLDVWAMPVSRSYNPNARKMAELIQSDLAAINVKVRIVTYDWNTFRRRLARGEHDSVLIGWSADNTDPDNFFTPTLSCAAMASGNNRANWCDPDFDAILAKALLTPDRDKRKAYYLEAQQYLAKAVPVVPIAHGLRFLASRKNIDGVQLHPFGAISFAKARRVQ</sequence>
<dbReference type="InterPro" id="IPR039424">
    <property type="entry name" value="SBP_5"/>
</dbReference>
<dbReference type="Gene3D" id="3.90.76.10">
    <property type="entry name" value="Dipeptide-binding Protein, Domain 1"/>
    <property type="match status" value="1"/>
</dbReference>
<feature type="domain" description="Solute-binding protein family 5" evidence="3">
    <location>
        <begin position="73"/>
        <end position="453"/>
    </location>
</feature>
<dbReference type="PANTHER" id="PTHR30290:SF38">
    <property type="entry name" value="D,D-DIPEPTIDE-BINDING PERIPLASMIC PROTEIN DDPA-RELATED"/>
    <property type="match status" value="1"/>
</dbReference>
<dbReference type="EMBL" id="RJUL01000002">
    <property type="protein sequence ID" value="ROQ29847.1"/>
    <property type="molecule type" value="Genomic_DNA"/>
</dbReference>
<dbReference type="Gene3D" id="3.10.105.10">
    <property type="entry name" value="Dipeptide-binding Protein, Domain 3"/>
    <property type="match status" value="1"/>
</dbReference>
<dbReference type="Proteomes" id="UP000268033">
    <property type="component" value="Unassembled WGS sequence"/>
</dbReference>
<dbReference type="STRING" id="584787.GCA_001247655_03149"/>
<evidence type="ECO:0000313" key="5">
    <source>
        <dbReference type="Proteomes" id="UP000268033"/>
    </source>
</evidence>
<comment type="similarity">
    <text evidence="1">Belongs to the bacterial solute-binding protein 5 family.</text>
</comment>
<dbReference type="GO" id="GO:1904680">
    <property type="term" value="F:peptide transmembrane transporter activity"/>
    <property type="evidence" value="ECO:0007669"/>
    <property type="project" value="TreeGrafter"/>
</dbReference>
<dbReference type="PROSITE" id="PS51257">
    <property type="entry name" value="PROKAR_LIPOPROTEIN"/>
    <property type="match status" value="1"/>
</dbReference>
<dbReference type="GO" id="GO:0042938">
    <property type="term" value="P:dipeptide transport"/>
    <property type="evidence" value="ECO:0007669"/>
    <property type="project" value="TreeGrafter"/>
</dbReference>
<evidence type="ECO:0000256" key="1">
    <source>
        <dbReference type="ARBA" id="ARBA00005695"/>
    </source>
</evidence>
<dbReference type="PANTHER" id="PTHR30290">
    <property type="entry name" value="PERIPLASMIC BINDING COMPONENT OF ABC TRANSPORTER"/>
    <property type="match status" value="1"/>
</dbReference>
<dbReference type="GO" id="GO:0030288">
    <property type="term" value="C:outer membrane-bounded periplasmic space"/>
    <property type="evidence" value="ECO:0007669"/>
    <property type="project" value="TreeGrafter"/>
</dbReference>
<dbReference type="RefSeq" id="WP_123420731.1">
    <property type="nucleotide sequence ID" value="NZ_RJUL01000002.1"/>
</dbReference>
<dbReference type="InterPro" id="IPR030678">
    <property type="entry name" value="Peptide/Ni-bd"/>
</dbReference>
<dbReference type="PIRSF" id="PIRSF002741">
    <property type="entry name" value="MppA"/>
    <property type="match status" value="1"/>
</dbReference>
<keyword evidence="5" id="KW-1185">Reference proteome</keyword>
<dbReference type="CDD" id="cd08493">
    <property type="entry name" value="PBP2_DppA_like"/>
    <property type="match status" value="1"/>
</dbReference>
<accession>A0A3N1PSU4</accession>
<protein>
    <submittedName>
        <fullName evidence="4">Cationic peptide transport system substrate-binding protein</fullName>
    </submittedName>
</protein>
<proteinExistence type="inferred from homology"/>
<evidence type="ECO:0000259" key="3">
    <source>
        <dbReference type="Pfam" id="PF00496"/>
    </source>
</evidence>
<dbReference type="Pfam" id="PF00496">
    <property type="entry name" value="SBP_bac_5"/>
    <property type="match status" value="1"/>
</dbReference>
<gene>
    <name evidence="4" type="ORF">EDC28_102219</name>
</gene>
<organism evidence="4 5">
    <name type="scientific">Gallaecimonas pentaromativorans</name>
    <dbReference type="NCBI Taxonomy" id="584787"/>
    <lineage>
        <taxon>Bacteria</taxon>
        <taxon>Pseudomonadati</taxon>
        <taxon>Pseudomonadota</taxon>
        <taxon>Gammaproteobacteria</taxon>
        <taxon>Enterobacterales</taxon>
        <taxon>Gallaecimonadaceae</taxon>
        <taxon>Gallaecimonas</taxon>
    </lineage>
</organism>
<evidence type="ECO:0000313" key="4">
    <source>
        <dbReference type="EMBL" id="ROQ29847.1"/>
    </source>
</evidence>
<dbReference type="SUPFAM" id="SSF53850">
    <property type="entry name" value="Periplasmic binding protein-like II"/>
    <property type="match status" value="1"/>
</dbReference>
<reference evidence="4 5" key="1">
    <citation type="submission" date="2018-11" db="EMBL/GenBank/DDBJ databases">
        <title>Genomic Encyclopedia of Type Strains, Phase IV (KMG-IV): sequencing the most valuable type-strain genomes for metagenomic binning, comparative biology and taxonomic classification.</title>
        <authorList>
            <person name="Goeker M."/>
        </authorList>
    </citation>
    <scope>NUCLEOTIDE SEQUENCE [LARGE SCALE GENOMIC DNA]</scope>
    <source>
        <strain evidence="4 5">DSM 21945</strain>
    </source>
</reference>
<keyword evidence="2" id="KW-0732">Signal</keyword>